<reference evidence="5 6" key="1">
    <citation type="submission" date="2022-10" db="EMBL/GenBank/DDBJ databases">
        <authorList>
            <person name="Xie J."/>
            <person name="Shen N."/>
        </authorList>
    </citation>
    <scope>NUCLEOTIDE SEQUENCE [LARGE SCALE GENOMIC DNA]</scope>
    <source>
        <strain evidence="5 6">YIM65594</strain>
    </source>
</reference>
<dbReference type="Proteomes" id="UP001354931">
    <property type="component" value="Unassembled WGS sequence"/>
</dbReference>
<dbReference type="PANTHER" id="PTHR43537:SF45">
    <property type="entry name" value="GNTR FAMILY REGULATORY PROTEIN"/>
    <property type="match status" value="1"/>
</dbReference>
<dbReference type="InterPro" id="IPR008920">
    <property type="entry name" value="TF_FadR/GntR_C"/>
</dbReference>
<accession>A0ABU6F1G1</accession>
<keyword evidence="2" id="KW-0238">DNA-binding</keyword>
<dbReference type="SUPFAM" id="SSF48008">
    <property type="entry name" value="GntR ligand-binding domain-like"/>
    <property type="match status" value="1"/>
</dbReference>
<dbReference type="InterPro" id="IPR036390">
    <property type="entry name" value="WH_DNA-bd_sf"/>
</dbReference>
<dbReference type="PROSITE" id="PS50949">
    <property type="entry name" value="HTH_GNTR"/>
    <property type="match status" value="1"/>
</dbReference>
<sequence>MALGPIEIDRSSTVDRVAHALREEMYRGTIEGGTSLRESNVAASLGVSRSTVREALQILTAEGLLVRRPNRGVEVRRLTEDEIEDIFKARRVLETAAARSVVQATRADLVALTAAQRDFEEAVASSAAASVVTEAHLSVHVAIVGLLGSPRLTTTARDLMSEIKLAVATTDRTSDDLPAQVEEHREIVSLLRQAKGEEAAGLLEAHLAHAKAFMPTAG</sequence>
<gene>
    <name evidence="5" type="ORF">OKJ99_09920</name>
</gene>
<dbReference type="PANTHER" id="PTHR43537">
    <property type="entry name" value="TRANSCRIPTIONAL REGULATOR, GNTR FAMILY"/>
    <property type="match status" value="1"/>
</dbReference>
<dbReference type="Pfam" id="PF00392">
    <property type="entry name" value="GntR"/>
    <property type="match status" value="1"/>
</dbReference>
<evidence type="ECO:0000256" key="1">
    <source>
        <dbReference type="ARBA" id="ARBA00023015"/>
    </source>
</evidence>
<evidence type="ECO:0000313" key="6">
    <source>
        <dbReference type="Proteomes" id="UP001354931"/>
    </source>
</evidence>
<dbReference type="SUPFAM" id="SSF46785">
    <property type="entry name" value="Winged helix' DNA-binding domain"/>
    <property type="match status" value="1"/>
</dbReference>
<organism evidence="5 6">
    <name type="scientific">Streptomyces endophyticus</name>
    <dbReference type="NCBI Taxonomy" id="714166"/>
    <lineage>
        <taxon>Bacteria</taxon>
        <taxon>Bacillati</taxon>
        <taxon>Actinomycetota</taxon>
        <taxon>Actinomycetes</taxon>
        <taxon>Kitasatosporales</taxon>
        <taxon>Streptomycetaceae</taxon>
        <taxon>Streptomyces</taxon>
    </lineage>
</organism>
<evidence type="ECO:0000259" key="4">
    <source>
        <dbReference type="PROSITE" id="PS50949"/>
    </source>
</evidence>
<keyword evidence="3" id="KW-0804">Transcription</keyword>
<protein>
    <submittedName>
        <fullName evidence="5">GntR family transcriptional regulator</fullName>
    </submittedName>
</protein>
<comment type="caution">
    <text evidence="5">The sequence shown here is derived from an EMBL/GenBank/DDBJ whole genome shotgun (WGS) entry which is preliminary data.</text>
</comment>
<dbReference type="Pfam" id="PF07729">
    <property type="entry name" value="FCD"/>
    <property type="match status" value="1"/>
</dbReference>
<feature type="domain" description="HTH gntR-type" evidence="4">
    <location>
        <begin position="11"/>
        <end position="78"/>
    </location>
</feature>
<dbReference type="Gene3D" id="1.20.120.530">
    <property type="entry name" value="GntR ligand-binding domain-like"/>
    <property type="match status" value="1"/>
</dbReference>
<evidence type="ECO:0000256" key="2">
    <source>
        <dbReference type="ARBA" id="ARBA00023125"/>
    </source>
</evidence>
<name>A0ABU6F1G1_9ACTN</name>
<dbReference type="InterPro" id="IPR000524">
    <property type="entry name" value="Tscrpt_reg_HTH_GntR"/>
</dbReference>
<dbReference type="CDD" id="cd07377">
    <property type="entry name" value="WHTH_GntR"/>
    <property type="match status" value="1"/>
</dbReference>
<dbReference type="InterPro" id="IPR036388">
    <property type="entry name" value="WH-like_DNA-bd_sf"/>
</dbReference>
<keyword evidence="1" id="KW-0805">Transcription regulation</keyword>
<keyword evidence="6" id="KW-1185">Reference proteome</keyword>
<evidence type="ECO:0000256" key="3">
    <source>
        <dbReference type="ARBA" id="ARBA00023163"/>
    </source>
</evidence>
<proteinExistence type="predicted"/>
<dbReference type="InterPro" id="IPR011711">
    <property type="entry name" value="GntR_C"/>
</dbReference>
<evidence type="ECO:0000313" key="5">
    <source>
        <dbReference type="EMBL" id="MEB8337823.1"/>
    </source>
</evidence>
<dbReference type="RefSeq" id="WP_326015493.1">
    <property type="nucleotide sequence ID" value="NZ_JAOZYC010000075.1"/>
</dbReference>
<dbReference type="Gene3D" id="1.10.10.10">
    <property type="entry name" value="Winged helix-like DNA-binding domain superfamily/Winged helix DNA-binding domain"/>
    <property type="match status" value="1"/>
</dbReference>
<dbReference type="EMBL" id="JAOZYC010000075">
    <property type="protein sequence ID" value="MEB8337823.1"/>
    <property type="molecule type" value="Genomic_DNA"/>
</dbReference>
<dbReference type="SMART" id="SM00895">
    <property type="entry name" value="FCD"/>
    <property type="match status" value="1"/>
</dbReference>
<dbReference type="PRINTS" id="PR00035">
    <property type="entry name" value="HTHGNTR"/>
</dbReference>
<dbReference type="SMART" id="SM00345">
    <property type="entry name" value="HTH_GNTR"/>
    <property type="match status" value="1"/>
</dbReference>